<feature type="transmembrane region" description="Helical" evidence="1">
    <location>
        <begin position="119"/>
        <end position="148"/>
    </location>
</feature>
<dbReference type="EMBL" id="JACHMX010000001">
    <property type="protein sequence ID" value="MBB5858182.1"/>
    <property type="molecule type" value="Genomic_DNA"/>
</dbReference>
<keyword evidence="1" id="KW-0472">Membrane</keyword>
<dbReference type="Proteomes" id="UP000580861">
    <property type="component" value="Unassembled WGS sequence"/>
</dbReference>
<gene>
    <name evidence="2" type="ORF">HDA45_008269</name>
</gene>
<feature type="transmembrane region" description="Helical" evidence="1">
    <location>
        <begin position="154"/>
        <end position="175"/>
    </location>
</feature>
<evidence type="ECO:0000256" key="1">
    <source>
        <dbReference type="SAM" id="Phobius"/>
    </source>
</evidence>
<feature type="transmembrane region" description="Helical" evidence="1">
    <location>
        <begin position="196"/>
        <end position="215"/>
    </location>
</feature>
<protein>
    <submittedName>
        <fullName evidence="2">Uncharacterized protein</fullName>
    </submittedName>
</protein>
<evidence type="ECO:0000313" key="3">
    <source>
        <dbReference type="Proteomes" id="UP000580861"/>
    </source>
</evidence>
<keyword evidence="1" id="KW-1133">Transmembrane helix</keyword>
<feature type="transmembrane region" description="Helical" evidence="1">
    <location>
        <begin position="54"/>
        <end position="74"/>
    </location>
</feature>
<evidence type="ECO:0000313" key="2">
    <source>
        <dbReference type="EMBL" id="MBB5858182.1"/>
    </source>
</evidence>
<name>A0A841BI21_9PSEU</name>
<keyword evidence="1" id="KW-0812">Transmembrane</keyword>
<keyword evidence="3" id="KW-1185">Reference proteome</keyword>
<feature type="transmembrane region" description="Helical" evidence="1">
    <location>
        <begin position="80"/>
        <end position="98"/>
    </location>
</feature>
<proteinExistence type="predicted"/>
<dbReference type="AlphaFoldDB" id="A0A841BI21"/>
<dbReference type="RefSeq" id="WP_184904904.1">
    <property type="nucleotide sequence ID" value="NZ_JACHMX010000001.1"/>
</dbReference>
<comment type="caution">
    <text evidence="2">The sequence shown here is derived from an EMBL/GenBank/DDBJ whole genome shotgun (WGS) entry which is preliminary data.</text>
</comment>
<sequence length="272" mass="29084">MADTMTGWPGEPGFDEITATRQWLGKRGIEVGEPSRLLSARVGARLSRRSPGRFRWLAGAAALSILLAVAYGSVGVHGDGIVLGLVCASMEVALWLSYRHRERALGPLPVMDRRSGRPSAFAILGGWYVASFVITFGGGAALAAAIHLTTPAKAYAQGLIAMLGWAALCCAVILIGTLRRPVYAEDTASAAVDTELRVLDSQAAVPGFYAVIILYDRIVGDRVPGEFTGWLIAYAVLAFGTTVIGVWRHHRRPALPPGDYGTPIRPVLDRSF</sequence>
<feature type="transmembrane region" description="Helical" evidence="1">
    <location>
        <begin position="227"/>
        <end position="247"/>
    </location>
</feature>
<accession>A0A841BI21</accession>
<reference evidence="2 3" key="1">
    <citation type="submission" date="2020-08" db="EMBL/GenBank/DDBJ databases">
        <title>Sequencing the genomes of 1000 actinobacteria strains.</title>
        <authorList>
            <person name="Klenk H.-P."/>
        </authorList>
    </citation>
    <scope>NUCLEOTIDE SEQUENCE [LARGE SCALE GENOMIC DNA]</scope>
    <source>
        <strain evidence="2 3">DSM 45272</strain>
    </source>
</reference>
<organism evidence="2 3">
    <name type="scientific">Amycolatopsis umgeniensis</name>
    <dbReference type="NCBI Taxonomy" id="336628"/>
    <lineage>
        <taxon>Bacteria</taxon>
        <taxon>Bacillati</taxon>
        <taxon>Actinomycetota</taxon>
        <taxon>Actinomycetes</taxon>
        <taxon>Pseudonocardiales</taxon>
        <taxon>Pseudonocardiaceae</taxon>
        <taxon>Amycolatopsis</taxon>
    </lineage>
</organism>